<keyword evidence="3" id="KW-0472">Membrane</keyword>
<proteinExistence type="predicted"/>
<evidence type="ECO:0000313" key="5">
    <source>
        <dbReference type="Proteomes" id="UP000593601"/>
    </source>
</evidence>
<name>A0A7M2RLG3_9FIRM</name>
<dbReference type="PANTHER" id="PTHR37815:SF3">
    <property type="entry name" value="UPF0397 PROTEIN SPR0429"/>
    <property type="match status" value="1"/>
</dbReference>
<dbReference type="EMBL" id="CP063304">
    <property type="protein sequence ID" value="QOV20911.1"/>
    <property type="molecule type" value="Genomic_DNA"/>
</dbReference>
<feature type="transmembrane region" description="Helical" evidence="3">
    <location>
        <begin position="163"/>
        <end position="184"/>
    </location>
</feature>
<keyword evidence="1 3" id="KW-0812">Transmembrane</keyword>
<gene>
    <name evidence="4" type="ORF">INP51_03290</name>
</gene>
<evidence type="ECO:0000256" key="1">
    <source>
        <dbReference type="ARBA" id="ARBA00022692"/>
    </source>
</evidence>
<dbReference type="Pfam" id="PF07155">
    <property type="entry name" value="ECF-ribofla_trS"/>
    <property type="match status" value="1"/>
</dbReference>
<dbReference type="Gene3D" id="1.10.1760.20">
    <property type="match status" value="1"/>
</dbReference>
<feature type="transmembrane region" description="Helical" evidence="3">
    <location>
        <begin position="25"/>
        <end position="46"/>
    </location>
</feature>
<dbReference type="Proteomes" id="UP000593601">
    <property type="component" value="Chromosome"/>
</dbReference>
<dbReference type="PANTHER" id="PTHR37815">
    <property type="entry name" value="UPF0397 PROTEIN BC_2624-RELATED"/>
    <property type="match status" value="1"/>
</dbReference>
<organism evidence="4 5">
    <name type="scientific">Blautia liquoris</name>
    <dbReference type="NCBI Taxonomy" id="2779518"/>
    <lineage>
        <taxon>Bacteria</taxon>
        <taxon>Bacillati</taxon>
        <taxon>Bacillota</taxon>
        <taxon>Clostridia</taxon>
        <taxon>Lachnospirales</taxon>
        <taxon>Lachnospiraceae</taxon>
        <taxon>Blautia</taxon>
    </lineage>
</organism>
<evidence type="ECO:0000313" key="4">
    <source>
        <dbReference type="EMBL" id="QOV20911.1"/>
    </source>
</evidence>
<accession>A0A7M2RLG3</accession>
<keyword evidence="5" id="KW-1185">Reference proteome</keyword>
<feature type="transmembrane region" description="Helical" evidence="3">
    <location>
        <begin position="123"/>
        <end position="143"/>
    </location>
</feature>
<protein>
    <submittedName>
        <fullName evidence="4">ECF transporter S component</fullName>
    </submittedName>
</protein>
<keyword evidence="2 3" id="KW-1133">Transmembrane helix</keyword>
<dbReference type="InterPro" id="IPR009825">
    <property type="entry name" value="ECF_substrate-spec-like"/>
</dbReference>
<feature type="transmembrane region" description="Helical" evidence="3">
    <location>
        <begin position="89"/>
        <end position="111"/>
    </location>
</feature>
<evidence type="ECO:0000256" key="2">
    <source>
        <dbReference type="ARBA" id="ARBA00022989"/>
    </source>
</evidence>
<reference evidence="4 5" key="1">
    <citation type="submission" date="2020-10" db="EMBL/GenBank/DDBJ databases">
        <title>Blautia liquoris sp.nov., isolated from the mud in a fermentation cellar used for the production of Chinese strong-flavoured liquor.</title>
        <authorList>
            <person name="Lu L."/>
        </authorList>
    </citation>
    <scope>NUCLEOTIDE SEQUENCE [LARGE SCALE GENOMIC DNA]</scope>
    <source>
        <strain evidence="4 5">LZLJ-3</strain>
    </source>
</reference>
<dbReference type="AlphaFoldDB" id="A0A7M2RLG3"/>
<feature type="transmembrane region" description="Helical" evidence="3">
    <location>
        <begin position="58"/>
        <end position="83"/>
    </location>
</feature>
<dbReference type="GO" id="GO:0016020">
    <property type="term" value="C:membrane"/>
    <property type="evidence" value="ECO:0007669"/>
    <property type="project" value="InterPro"/>
</dbReference>
<evidence type="ECO:0000256" key="3">
    <source>
        <dbReference type="SAM" id="Phobius"/>
    </source>
</evidence>
<dbReference type="KEGG" id="bliq:INP51_03290"/>
<sequence length="191" mass="20684">MQKIDFCGNTVPRRFRVLDKKFKNLIYAALFAALTCIATMVIRIPTPGTGGYIHPGDSIVILSGIFLGPMYGSLSAGIGSAMADIIGGYFFYSPATFLIKGITALLCGYVYEYLAKSRKSCYLAVFLCGLIDMAVISGGYYLFEMFFYGVKGALASIPANLIQGISGLILSISLYPILISIPGFSRKAFRK</sequence>